<feature type="region of interest" description="Disordered" evidence="1">
    <location>
        <begin position="502"/>
        <end position="536"/>
    </location>
</feature>
<proteinExistence type="predicted"/>
<protein>
    <recommendedName>
        <fullName evidence="4">Tetratricopeptide repeat protein</fullName>
    </recommendedName>
</protein>
<dbReference type="Proteomes" id="UP001229313">
    <property type="component" value="Chromosome"/>
</dbReference>
<evidence type="ECO:0000313" key="3">
    <source>
        <dbReference type="Proteomes" id="UP001229313"/>
    </source>
</evidence>
<dbReference type="SUPFAM" id="SSF48452">
    <property type="entry name" value="TPR-like"/>
    <property type="match status" value="1"/>
</dbReference>
<gene>
    <name evidence="2" type="ORF">RDV84_04195</name>
</gene>
<dbReference type="RefSeq" id="WP_309152576.1">
    <property type="nucleotide sequence ID" value="NZ_CP133568.1"/>
</dbReference>
<organism evidence="2 3">
    <name type="scientific">Lysobacter yananisis</name>
    <dbReference type="NCBI Taxonomy" id="1003114"/>
    <lineage>
        <taxon>Bacteria</taxon>
        <taxon>Pseudomonadati</taxon>
        <taxon>Pseudomonadota</taxon>
        <taxon>Gammaproteobacteria</taxon>
        <taxon>Lysobacterales</taxon>
        <taxon>Lysobacteraceae</taxon>
        <taxon>Lysobacter</taxon>
    </lineage>
</organism>
<dbReference type="InterPro" id="IPR011990">
    <property type="entry name" value="TPR-like_helical_dom_sf"/>
</dbReference>
<feature type="compositionally biased region" description="Low complexity" evidence="1">
    <location>
        <begin position="519"/>
        <end position="536"/>
    </location>
</feature>
<dbReference type="EMBL" id="CP133568">
    <property type="protein sequence ID" value="WMT04060.1"/>
    <property type="molecule type" value="Genomic_DNA"/>
</dbReference>
<evidence type="ECO:0000313" key="2">
    <source>
        <dbReference type="EMBL" id="WMT04060.1"/>
    </source>
</evidence>
<reference evidence="2 3" key="1">
    <citation type="submission" date="2023-08" db="EMBL/GenBank/DDBJ databases">
        <title>The whole genome sequence of Lysobacter yananisis.</title>
        <authorList>
            <person name="Sun H."/>
        </authorList>
    </citation>
    <scope>NUCLEOTIDE SEQUENCE [LARGE SCALE GENOMIC DNA]</scope>
    <source>
        <strain evidence="2 3">SNNU513</strain>
    </source>
</reference>
<sequence length="536" mass="58832">MSAAKTAVERRIDELAVLWLQACESPDVRLVVWRTPGNAARMMAAFFEAQKHLQPAPTPDLFQDFDAPFETGFGYSRALMDALRDGYATSRAELKKQGLPIDWRSAHAGYADSASGALAMFQSFAEHYREQMRYFAPVLSPARVASDADLEQWLDAALRAPVPDRLRLCIVDHAEDKRWQALAERHGKAVRVIDAPVDMFDIARQTAAQASGGAGPGMAYRALLADVMTLLEKGDAAQTAARADKAMKLAERERWPDQQVVLHMAVAGAHLKQAQHPEAIHRYRAARECAITAEAAANPAGTSLVMQTWFGEAGVWLSARQPLRASEAYAQAAQAARCVPNAMFALEGLRMAGYCLAQDGRIEPARERYLAAIGEARAMPPGDRPMTTLPLLLQDMLRLQDAPRAERIAQCAPAYQKQVVQALQQAEAQSAKLGPQPPPAVLERIETELLARYEQAFRTLCDERERLIGGGDVFFRKVVAIGRDYLHPAWNGVPEVKHPLDKELPEWSQPPQFAQLPEPGDLLDGPAPAAAAEATL</sequence>
<accession>A0ABY9PDD0</accession>
<evidence type="ECO:0000256" key="1">
    <source>
        <dbReference type="SAM" id="MobiDB-lite"/>
    </source>
</evidence>
<evidence type="ECO:0008006" key="4">
    <source>
        <dbReference type="Google" id="ProtNLM"/>
    </source>
</evidence>
<name>A0ABY9PDD0_9GAMM</name>
<keyword evidence="3" id="KW-1185">Reference proteome</keyword>